<dbReference type="GO" id="GO:0031418">
    <property type="term" value="F:L-ascorbic acid binding"/>
    <property type="evidence" value="ECO:0007669"/>
    <property type="project" value="InterPro"/>
</dbReference>
<dbReference type="Pfam" id="PF13640">
    <property type="entry name" value="2OG-FeII_Oxy_3"/>
    <property type="match status" value="1"/>
</dbReference>
<evidence type="ECO:0000256" key="5">
    <source>
        <dbReference type="ARBA" id="ARBA00023004"/>
    </source>
</evidence>
<dbReference type="GO" id="GO:0051213">
    <property type="term" value="F:dioxygenase activity"/>
    <property type="evidence" value="ECO:0007669"/>
    <property type="project" value="UniProtKB-KW"/>
</dbReference>
<evidence type="ECO:0000256" key="2">
    <source>
        <dbReference type="ARBA" id="ARBA00022723"/>
    </source>
</evidence>
<evidence type="ECO:0000313" key="7">
    <source>
        <dbReference type="EMBL" id="SVE38394.1"/>
    </source>
</evidence>
<dbReference type="SMART" id="SM00702">
    <property type="entry name" value="P4Hc"/>
    <property type="match status" value="1"/>
</dbReference>
<keyword evidence="5" id="KW-0408">Iron</keyword>
<reference evidence="7" key="1">
    <citation type="submission" date="2018-05" db="EMBL/GenBank/DDBJ databases">
        <authorList>
            <person name="Lanie J.A."/>
            <person name="Ng W.-L."/>
            <person name="Kazmierczak K.M."/>
            <person name="Andrzejewski T.M."/>
            <person name="Davidsen T.M."/>
            <person name="Wayne K.J."/>
            <person name="Tettelin H."/>
            <person name="Glass J.I."/>
            <person name="Rusch D."/>
            <person name="Podicherti R."/>
            <person name="Tsui H.-C.T."/>
            <person name="Winkler M.E."/>
        </authorList>
    </citation>
    <scope>NUCLEOTIDE SEQUENCE</scope>
</reference>
<keyword evidence="4" id="KW-0560">Oxidoreductase</keyword>
<dbReference type="InterPro" id="IPR044862">
    <property type="entry name" value="Pro_4_hyd_alph_FE2OG_OXY"/>
</dbReference>
<dbReference type="AlphaFoldDB" id="A0A383D266"/>
<proteinExistence type="predicted"/>
<dbReference type="GO" id="GO:0005506">
    <property type="term" value="F:iron ion binding"/>
    <property type="evidence" value="ECO:0007669"/>
    <property type="project" value="InterPro"/>
</dbReference>
<evidence type="ECO:0000256" key="1">
    <source>
        <dbReference type="ARBA" id="ARBA00001961"/>
    </source>
</evidence>
<keyword evidence="3" id="KW-0223">Dioxygenase</keyword>
<dbReference type="Gene3D" id="2.60.120.620">
    <property type="entry name" value="q2cbj1_9rhob like domain"/>
    <property type="match status" value="1"/>
</dbReference>
<protein>
    <recommendedName>
        <fullName evidence="6">Fe2OG dioxygenase domain-containing protein</fullName>
    </recommendedName>
</protein>
<feature type="domain" description="Fe2OG dioxygenase" evidence="6">
    <location>
        <begin position="55"/>
        <end position="152"/>
    </location>
</feature>
<organism evidence="7">
    <name type="scientific">marine metagenome</name>
    <dbReference type="NCBI Taxonomy" id="408172"/>
    <lineage>
        <taxon>unclassified sequences</taxon>
        <taxon>metagenomes</taxon>
        <taxon>ecological metagenomes</taxon>
    </lineage>
</organism>
<dbReference type="PROSITE" id="PS51471">
    <property type="entry name" value="FE2OG_OXY"/>
    <property type="match status" value="1"/>
</dbReference>
<keyword evidence="2" id="KW-0479">Metal-binding</keyword>
<dbReference type="InterPro" id="IPR006620">
    <property type="entry name" value="Pro_4_hyd_alph"/>
</dbReference>
<accession>A0A383D266</accession>
<evidence type="ECO:0000256" key="4">
    <source>
        <dbReference type="ARBA" id="ARBA00023002"/>
    </source>
</evidence>
<dbReference type="GO" id="GO:0016705">
    <property type="term" value="F:oxidoreductase activity, acting on paired donors, with incorporation or reduction of molecular oxygen"/>
    <property type="evidence" value="ECO:0007669"/>
    <property type="project" value="InterPro"/>
</dbReference>
<evidence type="ECO:0000259" key="6">
    <source>
        <dbReference type="PROSITE" id="PS51471"/>
    </source>
</evidence>
<gene>
    <name evidence="7" type="ORF">METZ01_LOCUS491248</name>
</gene>
<name>A0A383D266_9ZZZZ</name>
<sequence length="156" mass="18045">MGKENWTRAEVDNKSIAAIRKSDIAWTEEQWVFDLISPYMFTANERAGWKYNIVATKDCQVTRYTKDGFYDWHIDGMGSHNELHNDGNTRKLSMSIILNSDYEGGDFEMRGLKDKVPRLKEGSIIVFPSFLEHRVTPVTEGIRYSLVTWFVGPPYV</sequence>
<comment type="cofactor">
    <cofactor evidence="1">
        <name>L-ascorbate</name>
        <dbReference type="ChEBI" id="CHEBI:38290"/>
    </cofactor>
</comment>
<dbReference type="InterPro" id="IPR005123">
    <property type="entry name" value="Oxoglu/Fe-dep_dioxygenase_dom"/>
</dbReference>
<evidence type="ECO:0000256" key="3">
    <source>
        <dbReference type="ARBA" id="ARBA00022964"/>
    </source>
</evidence>
<dbReference type="EMBL" id="UINC01213558">
    <property type="protein sequence ID" value="SVE38394.1"/>
    <property type="molecule type" value="Genomic_DNA"/>
</dbReference>